<dbReference type="GO" id="GO:0016787">
    <property type="term" value="F:hydrolase activity"/>
    <property type="evidence" value="ECO:0007669"/>
    <property type="project" value="UniProtKB-KW"/>
</dbReference>
<dbReference type="PIRSF" id="PIRSF004950">
    <property type="entry name" value="Mmb_sulf_HI0842"/>
    <property type="match status" value="1"/>
</dbReference>
<evidence type="ECO:0000259" key="3">
    <source>
        <dbReference type="Pfam" id="PF11893"/>
    </source>
</evidence>
<dbReference type="PANTHER" id="PTHR43751">
    <property type="entry name" value="SULFATASE"/>
    <property type="match status" value="1"/>
</dbReference>
<dbReference type="Pfam" id="PF11893">
    <property type="entry name" value="DUF3413"/>
    <property type="match status" value="1"/>
</dbReference>
<dbReference type="OrthoDB" id="236686at2"/>
<name>A0A4Q0YU06_9GAMM</name>
<dbReference type="InterPro" id="IPR052701">
    <property type="entry name" value="GAG_Ulvan_Degrading_Sulfatases"/>
</dbReference>
<dbReference type="CDD" id="cd16148">
    <property type="entry name" value="sulfatase_like"/>
    <property type="match status" value="1"/>
</dbReference>
<dbReference type="InterPro" id="IPR000917">
    <property type="entry name" value="Sulfatase_N"/>
</dbReference>
<dbReference type="InterPro" id="IPR012159">
    <property type="entry name" value="YejM-like"/>
</dbReference>
<evidence type="ECO:0000313" key="4">
    <source>
        <dbReference type="EMBL" id="RXJ73604.1"/>
    </source>
</evidence>
<keyword evidence="5" id="KW-1185">Reference proteome</keyword>
<dbReference type="SUPFAM" id="SSF53649">
    <property type="entry name" value="Alkaline phosphatase-like"/>
    <property type="match status" value="1"/>
</dbReference>
<evidence type="ECO:0000256" key="1">
    <source>
        <dbReference type="SAM" id="Phobius"/>
    </source>
</evidence>
<feature type="transmembrane region" description="Helical" evidence="1">
    <location>
        <begin position="59"/>
        <end position="81"/>
    </location>
</feature>
<dbReference type="PANTHER" id="PTHR43751:SF3">
    <property type="entry name" value="SULFATASE N-TERMINAL DOMAIN-CONTAINING PROTEIN"/>
    <property type="match status" value="1"/>
</dbReference>
<dbReference type="Proteomes" id="UP000290287">
    <property type="component" value="Unassembled WGS sequence"/>
</dbReference>
<protein>
    <submittedName>
        <fullName evidence="4">Hydrolase</fullName>
    </submittedName>
</protein>
<evidence type="ECO:0000259" key="2">
    <source>
        <dbReference type="Pfam" id="PF00884"/>
    </source>
</evidence>
<keyword evidence="1" id="KW-1133">Transmembrane helix</keyword>
<keyword evidence="4" id="KW-0378">Hydrolase</keyword>
<feature type="domain" description="Sulfatase N-terminal" evidence="2">
    <location>
        <begin position="263"/>
        <end position="537"/>
    </location>
</feature>
<gene>
    <name evidence="4" type="ORF">CS022_08920</name>
</gene>
<dbReference type="RefSeq" id="WP_129121980.1">
    <property type="nucleotide sequence ID" value="NZ_PEIB01000008.1"/>
</dbReference>
<comment type="caution">
    <text evidence="4">The sequence shown here is derived from an EMBL/GenBank/DDBJ whole genome shotgun (WGS) entry which is preliminary data.</text>
</comment>
<proteinExistence type="predicted"/>
<keyword evidence="1" id="KW-0472">Membrane</keyword>
<dbReference type="Pfam" id="PF00884">
    <property type="entry name" value="Sulfatase"/>
    <property type="match status" value="1"/>
</dbReference>
<dbReference type="AlphaFoldDB" id="A0A4Q0YU06"/>
<dbReference type="EMBL" id="PEIB01000008">
    <property type="protein sequence ID" value="RXJ73604.1"/>
    <property type="molecule type" value="Genomic_DNA"/>
</dbReference>
<evidence type="ECO:0000313" key="5">
    <source>
        <dbReference type="Proteomes" id="UP000290287"/>
    </source>
</evidence>
<feature type="transmembrane region" description="Helical" evidence="1">
    <location>
        <begin position="168"/>
        <end position="190"/>
    </location>
</feature>
<dbReference type="InterPro" id="IPR024588">
    <property type="entry name" value="YejM_N"/>
</dbReference>
<sequence>MVDSGNSYRDKVSRLVSWGHWFTFFNIIVVMLIGIRYVYSSGWPETTLAQAYQLLTWIGHFGFLVFALYILIVFPASFVLVSQRLMRLFAIVVSTLGITMLLVDIYAYENLHLHFNLLVWELLISGENTTINTHWQTLFIVVPVIFLFEVGISEWIWRNLRKLSRKKVGFPIAMVFALCFAGSHLIHIWADAFLYSPVTSQRSNFPLSYPMTAKTFMEKHGFLNRQEYQKRREEQIKKQGNQEVLYPLEPLTYSEDRSLSKNNLLIILVDDLRADMLNPIVMPGMDNFADNNLRFKKHYSSSNDSMAGIFGLFYGLPGNYARSIRNEGLEPELLKTLKNQGYDFGIFSSNNLEDPIYYQSVFSDSLKTMPTINQPDASLADKKAVELLQNWVGEKDAKKPWFGFLQLSSVSQYEQGGEYKKPFSPSLEHSEGSVTKYSPILLKNSYNNAAHYTDSLVTGLLDNLKQSGVLDNTIVVFTSDHGIEFNETGSNSWGSNSNYSQYQLRVPMVIHWPKQDSLAMKDYSSHLDLVPTLMESMLDVSSPAYLYTSGKNMFELSQTPRKWVIAGDSRDIAVIQKDNVTIVDKFGNYHVYDNNYKLQPQGKPQVSVLIQVMHELKRFYSQHQQNSG</sequence>
<feature type="domain" description="Inner membrane protein YejM N-terminal" evidence="3">
    <location>
        <begin position="6"/>
        <end position="252"/>
    </location>
</feature>
<dbReference type="Gene3D" id="3.40.720.10">
    <property type="entry name" value="Alkaline Phosphatase, subunit A"/>
    <property type="match status" value="1"/>
</dbReference>
<feature type="transmembrane region" description="Helical" evidence="1">
    <location>
        <begin position="135"/>
        <end position="156"/>
    </location>
</feature>
<feature type="transmembrane region" description="Helical" evidence="1">
    <location>
        <begin position="21"/>
        <end position="39"/>
    </location>
</feature>
<feature type="transmembrane region" description="Helical" evidence="1">
    <location>
        <begin position="88"/>
        <end position="108"/>
    </location>
</feature>
<dbReference type="InterPro" id="IPR017850">
    <property type="entry name" value="Alkaline_phosphatase_core_sf"/>
</dbReference>
<reference evidence="4 5" key="1">
    <citation type="submission" date="2017-10" db="EMBL/GenBank/DDBJ databases">
        <title>Nyctiphanis sp. nov., isolated from the stomach of the euphausiid Nyctiphanes simplex (Hansen, 1911) in the Gulf of California.</title>
        <authorList>
            <person name="Gomez-Gil B."/>
            <person name="Aguilar-Mendez M."/>
            <person name="Lopez-Cortes A."/>
            <person name="Gomez-Gutierrez J."/>
            <person name="Roque A."/>
            <person name="Lang E."/>
            <person name="Gonzalez-Castillo A."/>
        </authorList>
    </citation>
    <scope>NUCLEOTIDE SEQUENCE [LARGE SCALE GENOMIC DNA]</scope>
    <source>
        <strain evidence="4 5">CAIM 600</strain>
    </source>
</reference>
<accession>A0A4Q0YU06</accession>
<organism evidence="4 5">
    <name type="scientific">Veronia nyctiphanis</name>
    <dbReference type="NCBI Taxonomy" id="1278244"/>
    <lineage>
        <taxon>Bacteria</taxon>
        <taxon>Pseudomonadati</taxon>
        <taxon>Pseudomonadota</taxon>
        <taxon>Gammaproteobacteria</taxon>
        <taxon>Vibrionales</taxon>
        <taxon>Vibrionaceae</taxon>
        <taxon>Veronia</taxon>
    </lineage>
</organism>
<keyword evidence="1" id="KW-0812">Transmembrane</keyword>